<dbReference type="RefSeq" id="WP_347721431.1">
    <property type="nucleotide sequence ID" value="NZ_CP104395.1"/>
</dbReference>
<protein>
    <submittedName>
        <fullName evidence="5">ABC-type multidrug transport system, ATPase component</fullName>
    </submittedName>
</protein>
<dbReference type="SMART" id="SM00382">
    <property type="entry name" value="AAA"/>
    <property type="match status" value="1"/>
</dbReference>
<dbReference type="EMBL" id="CP104395">
    <property type="protein sequence ID" value="WEL19590.1"/>
    <property type="molecule type" value="Genomic_DNA"/>
</dbReference>
<keyword evidence="1" id="KW-0813">Transport</keyword>
<dbReference type="InterPro" id="IPR017871">
    <property type="entry name" value="ABC_transporter-like_CS"/>
</dbReference>
<dbReference type="PROSITE" id="PS00211">
    <property type="entry name" value="ABC_TRANSPORTER_1"/>
    <property type="match status" value="1"/>
</dbReference>
<sequence length="225" mass="25358">MSKLEAKNVSKSFGKIEALKQAGIKAEESEIIGILGPNGAGKSTLMKILTGRIERDSGEVQALGIDPGEKPLELKKRIGVLPEREDPPSFLTGTEYMEMISEVRDTGIDQDEWVERLNLEGKMGSLTRDLSKGERQKLMVVQAFFHEPELVFVDEPLINLDPLVQERVKELFKDYREDGGTIVLSTHVISLAEELCDRIIFLKDGEVIDVVEEMENLKERFLEEE</sequence>
<dbReference type="InterPro" id="IPR027417">
    <property type="entry name" value="P-loop_NTPase"/>
</dbReference>
<dbReference type="PROSITE" id="PS50893">
    <property type="entry name" value="ABC_TRANSPORTER_2"/>
    <property type="match status" value="1"/>
</dbReference>
<evidence type="ECO:0000259" key="4">
    <source>
        <dbReference type="PROSITE" id="PS50893"/>
    </source>
</evidence>
<evidence type="ECO:0000256" key="1">
    <source>
        <dbReference type="ARBA" id="ARBA00022448"/>
    </source>
</evidence>
<dbReference type="Pfam" id="PF00005">
    <property type="entry name" value="ABC_tran"/>
    <property type="match status" value="1"/>
</dbReference>
<evidence type="ECO:0000256" key="2">
    <source>
        <dbReference type="ARBA" id="ARBA00022741"/>
    </source>
</evidence>
<keyword evidence="3" id="KW-0067">ATP-binding</keyword>
<reference evidence="5 6" key="1">
    <citation type="submission" date="2022-09" db="EMBL/GenBank/DDBJ databases">
        <title>Xylan utilization by haloarchaea-nanohaloarchaea associations.</title>
        <authorList>
            <person name="Yakimov M."/>
        </authorList>
    </citation>
    <scope>NUCLEOTIDE SEQUENCE [LARGE SCALE GENOMIC DNA]</scope>
    <source>
        <strain evidence="5 6">SVXNc</strain>
    </source>
</reference>
<dbReference type="PANTHER" id="PTHR42939">
    <property type="entry name" value="ABC TRANSPORTER ATP-BINDING PROTEIN ALBC-RELATED"/>
    <property type="match status" value="1"/>
</dbReference>
<gene>
    <name evidence="5" type="primary">ccmA2</name>
    <name evidence="5" type="ORF">SVXNc_0573</name>
</gene>
<keyword evidence="2" id="KW-0547">Nucleotide-binding</keyword>
<accession>A0ABY8CHW2</accession>
<evidence type="ECO:0000313" key="6">
    <source>
        <dbReference type="Proteomes" id="UP001218034"/>
    </source>
</evidence>
<organism evidence="5 6">
    <name type="scientific">Candidatus Nanohalococcus occultus</name>
    <dbReference type="NCBI Taxonomy" id="2978047"/>
    <lineage>
        <taxon>Archaea</taxon>
        <taxon>Candidatus Nanohalarchaeota</taxon>
        <taxon>Candidatus Nanohalarchaeota incertae sedis</taxon>
        <taxon>Candidatus Nanohalococcus</taxon>
    </lineage>
</organism>
<dbReference type="GeneID" id="90590011"/>
<evidence type="ECO:0000256" key="3">
    <source>
        <dbReference type="ARBA" id="ARBA00022840"/>
    </source>
</evidence>
<keyword evidence="6" id="KW-1185">Reference proteome</keyword>
<evidence type="ECO:0000313" key="5">
    <source>
        <dbReference type="EMBL" id="WEL19590.1"/>
    </source>
</evidence>
<dbReference type="InterPro" id="IPR003439">
    <property type="entry name" value="ABC_transporter-like_ATP-bd"/>
</dbReference>
<dbReference type="SUPFAM" id="SSF52540">
    <property type="entry name" value="P-loop containing nucleoside triphosphate hydrolases"/>
    <property type="match status" value="1"/>
</dbReference>
<dbReference type="CDD" id="cd03230">
    <property type="entry name" value="ABC_DR_subfamily_A"/>
    <property type="match status" value="1"/>
</dbReference>
<feature type="domain" description="ABC transporter" evidence="4">
    <location>
        <begin position="4"/>
        <end position="222"/>
    </location>
</feature>
<dbReference type="PANTHER" id="PTHR42939:SF1">
    <property type="entry name" value="ABC TRANSPORTER ATP-BINDING PROTEIN ALBC-RELATED"/>
    <property type="match status" value="1"/>
</dbReference>
<proteinExistence type="predicted"/>
<dbReference type="Proteomes" id="UP001218034">
    <property type="component" value="Chromosome"/>
</dbReference>
<dbReference type="Gene3D" id="3.40.50.300">
    <property type="entry name" value="P-loop containing nucleotide triphosphate hydrolases"/>
    <property type="match status" value="1"/>
</dbReference>
<dbReference type="InterPro" id="IPR051782">
    <property type="entry name" value="ABC_Transporter_VariousFunc"/>
</dbReference>
<name>A0ABY8CHW2_9ARCH</name>
<dbReference type="InterPro" id="IPR003593">
    <property type="entry name" value="AAA+_ATPase"/>
</dbReference>